<keyword evidence="6 11" id="KW-0732">Signal</keyword>
<dbReference type="GO" id="GO:0046930">
    <property type="term" value="C:pore complex"/>
    <property type="evidence" value="ECO:0007669"/>
    <property type="project" value="UniProtKB-KW"/>
</dbReference>
<name>A0A1U9UZ05_CUPNE</name>
<protein>
    <submittedName>
        <fullName evidence="13">Porin</fullName>
    </submittedName>
</protein>
<evidence type="ECO:0000259" key="12">
    <source>
        <dbReference type="Pfam" id="PF13609"/>
    </source>
</evidence>
<dbReference type="InterPro" id="IPR023614">
    <property type="entry name" value="Porin_dom_sf"/>
</dbReference>
<feature type="signal peptide" evidence="11">
    <location>
        <begin position="1"/>
        <end position="26"/>
    </location>
</feature>
<keyword evidence="3" id="KW-0813">Transport</keyword>
<evidence type="ECO:0000256" key="6">
    <source>
        <dbReference type="ARBA" id="ARBA00022729"/>
    </source>
</evidence>
<dbReference type="EMBL" id="CP017758">
    <property type="protein sequence ID" value="AQV97910.1"/>
    <property type="molecule type" value="Genomic_DNA"/>
</dbReference>
<evidence type="ECO:0000256" key="3">
    <source>
        <dbReference type="ARBA" id="ARBA00022448"/>
    </source>
</evidence>
<dbReference type="GO" id="GO:0009279">
    <property type="term" value="C:cell outer membrane"/>
    <property type="evidence" value="ECO:0007669"/>
    <property type="project" value="UniProtKB-SubCell"/>
</dbReference>
<evidence type="ECO:0000256" key="1">
    <source>
        <dbReference type="ARBA" id="ARBA00004571"/>
    </source>
</evidence>
<dbReference type="CDD" id="cd00342">
    <property type="entry name" value="gram_neg_porins"/>
    <property type="match status" value="1"/>
</dbReference>
<organism evidence="13 14">
    <name type="scientific">Cupriavidus necator</name>
    <name type="common">Alcaligenes eutrophus</name>
    <name type="synonym">Ralstonia eutropha</name>
    <dbReference type="NCBI Taxonomy" id="106590"/>
    <lineage>
        <taxon>Bacteria</taxon>
        <taxon>Pseudomonadati</taxon>
        <taxon>Pseudomonadota</taxon>
        <taxon>Betaproteobacteria</taxon>
        <taxon>Burkholderiales</taxon>
        <taxon>Burkholderiaceae</taxon>
        <taxon>Cupriavidus</taxon>
    </lineage>
</organism>
<dbReference type="Pfam" id="PF13609">
    <property type="entry name" value="Porin_4"/>
    <property type="match status" value="1"/>
</dbReference>
<comment type="subcellular location">
    <subcellularLocation>
        <location evidence="1">Cell outer membrane</location>
        <topology evidence="1">Multi-pass membrane protein</topology>
    </subcellularLocation>
</comment>
<dbReference type="GO" id="GO:0015288">
    <property type="term" value="F:porin activity"/>
    <property type="evidence" value="ECO:0007669"/>
    <property type="project" value="UniProtKB-KW"/>
</dbReference>
<dbReference type="InterPro" id="IPR002299">
    <property type="entry name" value="Porin_Neis"/>
</dbReference>
<keyword evidence="10" id="KW-0998">Cell outer membrane</keyword>
<keyword evidence="7" id="KW-0406">Ion transport</keyword>
<keyword evidence="9" id="KW-0472">Membrane</keyword>
<evidence type="ECO:0000256" key="8">
    <source>
        <dbReference type="ARBA" id="ARBA00023114"/>
    </source>
</evidence>
<evidence type="ECO:0000256" key="2">
    <source>
        <dbReference type="ARBA" id="ARBA00011233"/>
    </source>
</evidence>
<dbReference type="PRINTS" id="PR00184">
    <property type="entry name" value="NEISSPPORIN"/>
</dbReference>
<accession>A0A1U9UZ05</accession>
<feature type="chain" id="PRO_5013002124" evidence="11">
    <location>
        <begin position="27"/>
        <end position="369"/>
    </location>
</feature>
<evidence type="ECO:0000256" key="9">
    <source>
        <dbReference type="ARBA" id="ARBA00023136"/>
    </source>
</evidence>
<dbReference type="SUPFAM" id="SSF56935">
    <property type="entry name" value="Porins"/>
    <property type="match status" value="1"/>
</dbReference>
<feature type="domain" description="Porin" evidence="12">
    <location>
        <begin position="15"/>
        <end position="339"/>
    </location>
</feature>
<dbReference type="Gene3D" id="2.40.160.10">
    <property type="entry name" value="Porin"/>
    <property type="match status" value="1"/>
</dbReference>
<dbReference type="InterPro" id="IPR033900">
    <property type="entry name" value="Gram_neg_porin_domain"/>
</dbReference>
<proteinExistence type="predicted"/>
<keyword evidence="4" id="KW-1134">Transmembrane beta strand</keyword>
<dbReference type="PANTHER" id="PTHR34501:SF9">
    <property type="entry name" value="MAJOR OUTER MEMBRANE PROTEIN P.IA"/>
    <property type="match status" value="1"/>
</dbReference>
<dbReference type="PANTHER" id="PTHR34501">
    <property type="entry name" value="PROTEIN YDDL-RELATED"/>
    <property type="match status" value="1"/>
</dbReference>
<evidence type="ECO:0000313" key="14">
    <source>
        <dbReference type="Proteomes" id="UP000189627"/>
    </source>
</evidence>
<evidence type="ECO:0000256" key="10">
    <source>
        <dbReference type="ARBA" id="ARBA00023237"/>
    </source>
</evidence>
<keyword evidence="5" id="KW-0812">Transmembrane</keyword>
<gene>
    <name evidence="13" type="ORF">BJN34_29010</name>
</gene>
<evidence type="ECO:0000256" key="4">
    <source>
        <dbReference type="ARBA" id="ARBA00022452"/>
    </source>
</evidence>
<dbReference type="AlphaFoldDB" id="A0A1U9UZ05"/>
<reference evidence="14" key="1">
    <citation type="submission" date="2017-02" db="EMBL/GenBank/DDBJ databases">
        <title>Complete genome sequence of Cupriavidus necator strain NH9, a 3-chlorobenzoate degrader.</title>
        <authorList>
            <person name="Moriuchi R."/>
            <person name="Dohra H."/>
            <person name="Ogawa N."/>
        </authorList>
    </citation>
    <scope>NUCLEOTIDE SEQUENCE [LARGE SCALE GENOMIC DNA]</scope>
    <source>
        <strain evidence="14">NH9</strain>
    </source>
</reference>
<dbReference type="GO" id="GO:0006811">
    <property type="term" value="P:monoatomic ion transport"/>
    <property type="evidence" value="ECO:0007669"/>
    <property type="project" value="UniProtKB-KW"/>
</dbReference>
<keyword evidence="8" id="KW-0626">Porin</keyword>
<dbReference type="Proteomes" id="UP000189627">
    <property type="component" value="Chromosome 2"/>
</dbReference>
<evidence type="ECO:0000256" key="7">
    <source>
        <dbReference type="ARBA" id="ARBA00023065"/>
    </source>
</evidence>
<evidence type="ECO:0000313" key="13">
    <source>
        <dbReference type="EMBL" id="AQV97910.1"/>
    </source>
</evidence>
<evidence type="ECO:0000256" key="5">
    <source>
        <dbReference type="ARBA" id="ARBA00022692"/>
    </source>
</evidence>
<dbReference type="InterPro" id="IPR050298">
    <property type="entry name" value="Gram-neg_bact_OMP"/>
</dbReference>
<evidence type="ECO:0000256" key="11">
    <source>
        <dbReference type="SAM" id="SignalP"/>
    </source>
</evidence>
<comment type="subunit">
    <text evidence="2">Homotrimer.</text>
</comment>
<dbReference type="KEGG" id="cuh:BJN34_29010"/>
<sequence length="369" mass="40371">MASMPRVSLRPCICTVLFLLNTSAFGQSTVTIYGRLNTAIEYSRASTATDGTSTGSVVRQTNYRSVWGLRGEEGLGGSLKALWQIESNLSLDTGQGQIAGRNSRIGLQGDYGLFFMGHWHTPYTEATMAYDPYYPTTAGYMALIGNGSTSSSDNVQDTSSFDRRQKNIVQYRSPLLAGTSLWLGVGMPEEKLTVPRNPALYSAALVMDRGPLNATVAYEVHHNYQAAGRNDDALKFGLAYQIFSGTRIAAVYEHLHYRTDTGSLQRNAFYASLVQQLGTGSARIGFAYAANGTGTSTQTIGNFRSGPETGAIQFTIGYEYPLSKRTALYTYYSRIENRKNAIYDFAINQLGIHAGADPQTFALGMRHNF</sequence>